<reference evidence="1" key="1">
    <citation type="journal article" date="2014" name="BMC Genomics">
        <title>Characterizing the developmental transcriptome of the oriental fruit fly, Bactrocera dorsalis (Diptera: Tephritidae) through comparative genomic analysis with Drosophila melanogaster utilizing modENCODE datasets.</title>
        <authorList>
            <person name="Geib S.M."/>
            <person name="Calla B."/>
            <person name="Hall B."/>
            <person name="Hou S."/>
            <person name="Manoukis N.C."/>
        </authorList>
    </citation>
    <scope>NUCLEOTIDE SEQUENCE</scope>
    <source>
        <strain evidence="1">Punador</strain>
    </source>
</reference>
<accession>A0A034WTA9</accession>
<sequence length="117" mass="13773">MRRGHIKSSSARQQYMHDELLNFLRHFPNTCNRLEVMSLLFARRQQCQQQQQVVTADNIDIVGFLLHYNFPCVIIYRCFMARCCCQRGDYTFAVLPSLFHDMLHCCSCCLLSLFLPC</sequence>
<name>A0A034WTA9_BACDO</name>
<dbReference type="EMBL" id="GAKP01001073">
    <property type="protein sequence ID" value="JAC57879.1"/>
    <property type="molecule type" value="Transcribed_RNA"/>
</dbReference>
<proteinExistence type="predicted"/>
<dbReference type="AlphaFoldDB" id="A0A034WTA9"/>
<protein>
    <submittedName>
        <fullName evidence="1">Uncharacterized protein</fullName>
    </submittedName>
</protein>
<evidence type="ECO:0000313" key="1">
    <source>
        <dbReference type="EMBL" id="JAC57879.1"/>
    </source>
</evidence>
<organism evidence="1">
    <name type="scientific">Bactrocera dorsalis</name>
    <name type="common">Oriental fruit fly</name>
    <name type="synonym">Dacus dorsalis</name>
    <dbReference type="NCBI Taxonomy" id="27457"/>
    <lineage>
        <taxon>Eukaryota</taxon>
        <taxon>Metazoa</taxon>
        <taxon>Ecdysozoa</taxon>
        <taxon>Arthropoda</taxon>
        <taxon>Hexapoda</taxon>
        <taxon>Insecta</taxon>
        <taxon>Pterygota</taxon>
        <taxon>Neoptera</taxon>
        <taxon>Endopterygota</taxon>
        <taxon>Diptera</taxon>
        <taxon>Brachycera</taxon>
        <taxon>Muscomorpha</taxon>
        <taxon>Tephritoidea</taxon>
        <taxon>Tephritidae</taxon>
        <taxon>Bactrocera</taxon>
        <taxon>Bactrocera</taxon>
    </lineage>
</organism>